<dbReference type="SMART" id="SM00419">
    <property type="entry name" value="HTH_CRP"/>
    <property type="match status" value="1"/>
</dbReference>
<keyword evidence="3" id="KW-0238">DNA-binding</keyword>
<dbReference type="Proteomes" id="UP001199319">
    <property type="component" value="Unassembled WGS sequence"/>
</dbReference>
<evidence type="ECO:0000256" key="2">
    <source>
        <dbReference type="ARBA" id="ARBA00023015"/>
    </source>
</evidence>
<dbReference type="Gene3D" id="1.10.10.10">
    <property type="entry name" value="Winged helix-like DNA-binding domain superfamily/Winged helix DNA-binding domain"/>
    <property type="match status" value="1"/>
</dbReference>
<accession>A0AAE3AFQ8</accession>
<dbReference type="InterPro" id="IPR036390">
    <property type="entry name" value="WH_DNA-bd_sf"/>
</dbReference>
<dbReference type="Pfam" id="PF01325">
    <property type="entry name" value="Fe_dep_repress"/>
    <property type="match status" value="1"/>
</dbReference>
<dbReference type="RefSeq" id="WP_022176640.1">
    <property type="nucleotide sequence ID" value="NZ_JAJEPW010000013.1"/>
</dbReference>
<dbReference type="AlphaFoldDB" id="A0AAE3AFQ8"/>
<name>A0AAE3AFQ8_9FIRM</name>
<reference evidence="6" key="1">
    <citation type="submission" date="2021-10" db="EMBL/GenBank/DDBJ databases">
        <title>Anaerobic single-cell dispensing facilitates the cultivation of human gut bacteria.</title>
        <authorList>
            <person name="Afrizal A."/>
        </authorList>
    </citation>
    <scope>NUCLEOTIDE SEQUENCE</scope>
    <source>
        <strain evidence="6">CLA-AA-H272</strain>
    </source>
</reference>
<dbReference type="InterPro" id="IPR036421">
    <property type="entry name" value="Fe_dep_repressor_sf"/>
</dbReference>
<dbReference type="SUPFAM" id="SSF46785">
    <property type="entry name" value="Winged helix' DNA-binding domain"/>
    <property type="match status" value="1"/>
</dbReference>
<dbReference type="PANTHER" id="PTHR33238:SF7">
    <property type="entry name" value="IRON-DEPENDENT TRANSCRIPTIONAL REGULATOR"/>
    <property type="match status" value="1"/>
</dbReference>
<dbReference type="InterPro" id="IPR022687">
    <property type="entry name" value="HTH_DTXR"/>
</dbReference>
<dbReference type="PROSITE" id="PS50944">
    <property type="entry name" value="HTH_DTXR"/>
    <property type="match status" value="1"/>
</dbReference>
<keyword evidence="7" id="KW-1185">Reference proteome</keyword>
<sequence length="122" mass="13756">MQILRASEDYLETMLMMKEKHGYIRSIDIAEYLGVTKPSVSYATKRLRESGYITMDKEGLITLTDTGMAIAASMLDRHKTLTQFLIHLGVDPETAEADACKMEHDISQQTFEAICRHAGRAE</sequence>
<dbReference type="CDD" id="cd00090">
    <property type="entry name" value="HTH_ARSR"/>
    <property type="match status" value="1"/>
</dbReference>
<evidence type="ECO:0000256" key="3">
    <source>
        <dbReference type="ARBA" id="ARBA00023125"/>
    </source>
</evidence>
<dbReference type="EMBL" id="JAJEPW010000013">
    <property type="protein sequence ID" value="MCC2129105.1"/>
    <property type="molecule type" value="Genomic_DNA"/>
</dbReference>
<keyword evidence="4" id="KW-0804">Transcription</keyword>
<comment type="similarity">
    <text evidence="1">Belongs to the DtxR/MntR family.</text>
</comment>
<dbReference type="Gene3D" id="1.10.60.10">
    <property type="entry name" value="Iron dependent repressor, metal binding and dimerisation domain"/>
    <property type="match status" value="1"/>
</dbReference>
<dbReference type="GO" id="GO:0046914">
    <property type="term" value="F:transition metal ion binding"/>
    <property type="evidence" value="ECO:0007669"/>
    <property type="project" value="InterPro"/>
</dbReference>
<protein>
    <submittedName>
        <fullName evidence="6">Metal-dependent transcriptional regulator</fullName>
    </submittedName>
</protein>
<dbReference type="SUPFAM" id="SSF47979">
    <property type="entry name" value="Iron-dependent repressor protein, dimerization domain"/>
    <property type="match status" value="1"/>
</dbReference>
<dbReference type="InterPro" id="IPR022689">
    <property type="entry name" value="Iron_dep_repressor"/>
</dbReference>
<dbReference type="PANTHER" id="PTHR33238">
    <property type="entry name" value="IRON (METAL) DEPENDENT REPRESSOR, DTXR FAMILY"/>
    <property type="match status" value="1"/>
</dbReference>
<evidence type="ECO:0000259" key="5">
    <source>
        <dbReference type="PROSITE" id="PS50944"/>
    </source>
</evidence>
<dbReference type="GO" id="GO:0046983">
    <property type="term" value="F:protein dimerization activity"/>
    <property type="evidence" value="ECO:0007669"/>
    <property type="project" value="InterPro"/>
</dbReference>
<dbReference type="InterPro" id="IPR036388">
    <property type="entry name" value="WH-like_DNA-bd_sf"/>
</dbReference>
<dbReference type="InterPro" id="IPR012318">
    <property type="entry name" value="HTH_CRP"/>
</dbReference>
<evidence type="ECO:0000256" key="1">
    <source>
        <dbReference type="ARBA" id="ARBA00007871"/>
    </source>
</evidence>
<evidence type="ECO:0000313" key="6">
    <source>
        <dbReference type="EMBL" id="MCC2129105.1"/>
    </source>
</evidence>
<dbReference type="SMART" id="SM00529">
    <property type="entry name" value="HTH_DTXR"/>
    <property type="match status" value="1"/>
</dbReference>
<evidence type="ECO:0000313" key="7">
    <source>
        <dbReference type="Proteomes" id="UP001199319"/>
    </source>
</evidence>
<feature type="domain" description="HTH dtxR-type" evidence="5">
    <location>
        <begin position="1"/>
        <end position="64"/>
    </location>
</feature>
<organism evidence="6 7">
    <name type="scientific">Brotocaccenecus cirricatena</name>
    <dbReference type="NCBI Taxonomy" id="3064195"/>
    <lineage>
        <taxon>Bacteria</taxon>
        <taxon>Bacillati</taxon>
        <taxon>Bacillota</taxon>
        <taxon>Clostridia</taxon>
        <taxon>Eubacteriales</taxon>
        <taxon>Oscillospiraceae</taxon>
        <taxon>Brotocaccenecus</taxon>
    </lineage>
</organism>
<dbReference type="InterPro" id="IPR050536">
    <property type="entry name" value="DtxR_MntR_Metal-Reg"/>
</dbReference>
<dbReference type="GO" id="GO:0003700">
    <property type="term" value="F:DNA-binding transcription factor activity"/>
    <property type="evidence" value="ECO:0007669"/>
    <property type="project" value="InterPro"/>
</dbReference>
<evidence type="ECO:0000256" key="4">
    <source>
        <dbReference type="ARBA" id="ARBA00023163"/>
    </source>
</evidence>
<dbReference type="Pfam" id="PF02742">
    <property type="entry name" value="Fe_dep_repr_C"/>
    <property type="match status" value="1"/>
</dbReference>
<keyword evidence="2" id="KW-0805">Transcription regulation</keyword>
<comment type="caution">
    <text evidence="6">The sequence shown here is derived from an EMBL/GenBank/DDBJ whole genome shotgun (WGS) entry which is preliminary data.</text>
</comment>
<dbReference type="InterPro" id="IPR011991">
    <property type="entry name" value="ArsR-like_HTH"/>
</dbReference>
<gene>
    <name evidence="6" type="ORF">LKD37_06170</name>
</gene>
<dbReference type="InterPro" id="IPR001367">
    <property type="entry name" value="Fe_dep_repressor"/>
</dbReference>
<proteinExistence type="inferred from homology"/>
<dbReference type="GO" id="GO:0003677">
    <property type="term" value="F:DNA binding"/>
    <property type="evidence" value="ECO:0007669"/>
    <property type="project" value="UniProtKB-KW"/>
</dbReference>